<feature type="non-terminal residue" evidence="2">
    <location>
        <position position="240"/>
    </location>
</feature>
<protein>
    <submittedName>
        <fullName evidence="2">UPF0261-domain-containing protein</fullName>
    </submittedName>
</protein>
<dbReference type="AlphaFoldDB" id="A0A9P4R920"/>
<dbReference type="PANTHER" id="PTHR31862">
    <property type="entry name" value="UPF0261 DOMAIN PROTEIN (AFU_ORTHOLOGUE AFUA_1G10120)"/>
    <property type="match status" value="1"/>
</dbReference>
<evidence type="ECO:0000313" key="3">
    <source>
        <dbReference type="Proteomes" id="UP000799444"/>
    </source>
</evidence>
<dbReference type="Gene3D" id="3.40.50.12030">
    <property type="entry name" value="Uncharacterised protein family UPF0261, NC domain"/>
    <property type="match status" value="1"/>
</dbReference>
<dbReference type="CDD" id="cd15488">
    <property type="entry name" value="Tm-1-like"/>
    <property type="match status" value="1"/>
</dbReference>
<dbReference type="PANTHER" id="PTHR31862:SF1">
    <property type="entry name" value="UPF0261 DOMAIN PROTEIN (AFU_ORTHOLOGUE AFUA_1G10120)"/>
    <property type="match status" value="1"/>
</dbReference>
<evidence type="ECO:0000259" key="1">
    <source>
        <dbReference type="Pfam" id="PF23189"/>
    </source>
</evidence>
<comment type="caution">
    <text evidence="2">The sequence shown here is derived from an EMBL/GenBank/DDBJ whole genome shotgun (WGS) entry which is preliminary data.</text>
</comment>
<keyword evidence="3" id="KW-1185">Reference proteome</keyword>
<dbReference type="InterPro" id="IPR051353">
    <property type="entry name" value="Tobamovirus_resist_UPF0261"/>
</dbReference>
<evidence type="ECO:0000313" key="2">
    <source>
        <dbReference type="EMBL" id="KAF2738919.1"/>
    </source>
</evidence>
<organism evidence="2 3">
    <name type="scientific">Polyplosphaeria fusca</name>
    <dbReference type="NCBI Taxonomy" id="682080"/>
    <lineage>
        <taxon>Eukaryota</taxon>
        <taxon>Fungi</taxon>
        <taxon>Dikarya</taxon>
        <taxon>Ascomycota</taxon>
        <taxon>Pezizomycotina</taxon>
        <taxon>Dothideomycetes</taxon>
        <taxon>Pleosporomycetidae</taxon>
        <taxon>Pleosporales</taxon>
        <taxon>Tetraplosphaeriaceae</taxon>
        <taxon>Polyplosphaeria</taxon>
    </lineage>
</organism>
<feature type="domain" description="UPF0261" evidence="1">
    <location>
        <begin position="17"/>
        <end position="237"/>
    </location>
</feature>
<dbReference type="Pfam" id="PF23189">
    <property type="entry name" value="UPF0261_C"/>
    <property type="match status" value="1"/>
</dbReference>
<dbReference type="Proteomes" id="UP000799444">
    <property type="component" value="Unassembled WGS sequence"/>
</dbReference>
<dbReference type="InterPro" id="IPR044122">
    <property type="entry name" value="UPF0261_N"/>
</dbReference>
<sequence length="240" mass="25866">MALSYASQQSQPRESSKKRVGITMFGVTTPAVDTIRQRLESKYGLETYVFHATGHGGKAMERLVREGALDAVLDLTTTEICDFLTGGNMSAGGNRLEAAAKAGIPNIVSLGATDMSNFGPKGTVPERYHDRLLYEHNPVVTLMRTSEEEARQVGEFITGKLKEFGTRLDLIEVWIPRAGVSMIATAGAPFADSKADQALFLAIRDGLQSTGIKIVEDERAINDDGFAADIADALAKKMGL</sequence>
<accession>A0A9P4R920</accession>
<name>A0A9P4R920_9PLEO</name>
<dbReference type="OrthoDB" id="10264588at2759"/>
<proteinExistence type="predicted"/>
<dbReference type="InterPro" id="IPR056778">
    <property type="entry name" value="UPF0261_C"/>
</dbReference>
<dbReference type="EMBL" id="ML996106">
    <property type="protein sequence ID" value="KAF2738919.1"/>
    <property type="molecule type" value="Genomic_DNA"/>
</dbReference>
<gene>
    <name evidence="2" type="ORF">EJ04DRAFT_509095</name>
</gene>
<reference evidence="2" key="1">
    <citation type="journal article" date="2020" name="Stud. Mycol.">
        <title>101 Dothideomycetes genomes: a test case for predicting lifestyles and emergence of pathogens.</title>
        <authorList>
            <person name="Haridas S."/>
            <person name="Albert R."/>
            <person name="Binder M."/>
            <person name="Bloem J."/>
            <person name="Labutti K."/>
            <person name="Salamov A."/>
            <person name="Andreopoulos B."/>
            <person name="Baker S."/>
            <person name="Barry K."/>
            <person name="Bills G."/>
            <person name="Bluhm B."/>
            <person name="Cannon C."/>
            <person name="Castanera R."/>
            <person name="Culley D."/>
            <person name="Daum C."/>
            <person name="Ezra D."/>
            <person name="Gonzalez J."/>
            <person name="Henrissat B."/>
            <person name="Kuo A."/>
            <person name="Liang C."/>
            <person name="Lipzen A."/>
            <person name="Lutzoni F."/>
            <person name="Magnuson J."/>
            <person name="Mondo S."/>
            <person name="Nolan M."/>
            <person name="Ohm R."/>
            <person name="Pangilinan J."/>
            <person name="Park H.-J."/>
            <person name="Ramirez L."/>
            <person name="Alfaro M."/>
            <person name="Sun H."/>
            <person name="Tritt A."/>
            <person name="Yoshinaga Y."/>
            <person name="Zwiers L.-H."/>
            <person name="Turgeon B."/>
            <person name="Goodwin S."/>
            <person name="Spatafora J."/>
            <person name="Crous P."/>
            <person name="Grigoriev I."/>
        </authorList>
    </citation>
    <scope>NUCLEOTIDE SEQUENCE</scope>
    <source>
        <strain evidence="2">CBS 125425</strain>
    </source>
</reference>